<dbReference type="eggNOG" id="COG0443">
    <property type="taxonomic scope" value="Bacteria"/>
</dbReference>
<dbReference type="STRING" id="662755.CRES_0423"/>
<evidence type="ECO:0000313" key="6">
    <source>
        <dbReference type="Proteomes" id="UP000000492"/>
    </source>
</evidence>
<dbReference type="KEGG" id="crd:CRES_0423"/>
<keyword evidence="6" id="KW-1185">Reference proteome</keyword>
<dbReference type="AlphaFoldDB" id="F8DY44"/>
<dbReference type="SUPFAM" id="SSF53067">
    <property type="entry name" value="Actin-like ATPase domain"/>
    <property type="match status" value="2"/>
</dbReference>
<evidence type="ECO:0000256" key="1">
    <source>
        <dbReference type="ARBA" id="ARBA00022741"/>
    </source>
</evidence>
<dbReference type="InterPro" id="IPR043129">
    <property type="entry name" value="ATPase_NBD"/>
</dbReference>
<evidence type="ECO:0000313" key="5">
    <source>
        <dbReference type="EMBL" id="AEI08786.1"/>
    </source>
</evidence>
<comment type="similarity">
    <text evidence="4">Belongs to the heat shock protein 70 family.</text>
</comment>
<dbReference type="Pfam" id="PF00012">
    <property type="entry name" value="HSP70"/>
    <property type="match status" value="1"/>
</dbReference>
<dbReference type="GO" id="GO:0005524">
    <property type="term" value="F:ATP binding"/>
    <property type="evidence" value="ECO:0007669"/>
    <property type="project" value="UniProtKB-KW"/>
</dbReference>
<name>F8DY44_CORRG</name>
<dbReference type="RefSeq" id="WP_013887811.1">
    <property type="nucleotide sequence ID" value="NC_015673.1"/>
</dbReference>
<protein>
    <submittedName>
        <fullName evidence="5">Molecular chaperone</fullName>
    </submittedName>
</protein>
<dbReference type="OrthoDB" id="9766019at2"/>
<dbReference type="GO" id="GO:0140662">
    <property type="term" value="F:ATP-dependent protein folding chaperone"/>
    <property type="evidence" value="ECO:0007669"/>
    <property type="project" value="InterPro"/>
</dbReference>
<evidence type="ECO:0000256" key="2">
    <source>
        <dbReference type="ARBA" id="ARBA00022840"/>
    </source>
</evidence>
<evidence type="ECO:0000256" key="3">
    <source>
        <dbReference type="ARBA" id="ARBA00023186"/>
    </source>
</evidence>
<reference evidence="5 6" key="1">
    <citation type="journal article" date="2012" name="BMC Genomics">
        <title>Complete genome sequence, lifestyle, and multi-drug resistance of the human pathogen Corynebacterium resistens DSM 45100 isolated from blood samples of a leukemia patient.</title>
        <authorList>
            <person name="Schroder J."/>
            <person name="Maus I."/>
            <person name="Meyer K."/>
            <person name="Wordemann S."/>
            <person name="Blom J."/>
            <person name="Jaenicke S."/>
            <person name="Schneider J."/>
            <person name="Trost E."/>
            <person name="Tauch A."/>
        </authorList>
    </citation>
    <scope>NUCLEOTIDE SEQUENCE [LARGE SCALE GENOMIC DNA]</scope>
    <source>
        <strain evidence="6">DSM 45100 / JCM 12819 / CCUG 50093 / GTC 2026 / SICGH 158</strain>
    </source>
</reference>
<dbReference type="Proteomes" id="UP000000492">
    <property type="component" value="Chromosome"/>
</dbReference>
<sequence>MVPTPKDSTWHFAIDFGTSNTAAAHTSPASGMVEALALTHRSNLMPSAVYLDDSAASHSSSINLLTGDAALAKTRRDASRLLLSPKRYIDHEMVQVAGENLPIHEVVGTVIGTALRVGMKQHADQEPTSVTLTHPEAWSPHSIEQLISAAESIGVERSKIRTLSEPRAAAIHYASQNQISNDGHVVVFDFGGGTLDIAVLKALSDGNFQVTAAKGDNSIGGRTVDNLLYRWALQQIEQDDPDLADSLQTAPASVTHTLQDNIREAKEMLSDTTNATIAVSTPQGETELLITREEFNEVIRPSIDRAIDLTRAALDQAGVQAEETPIFMTGGSSRIPYVQNRLSEIGLVMTLDDPKTVVCRGALTATLFGFTGEEVPHTAEFRANNGASGSLPFAAAAGAASAAGTTAGVAGASSAMGNSADGSVPSNPFGSNTDRSMNAYGAPTQQASGNAYGNNGSAINNSYGNSYGNPGQQNQGQGQYGVANYGQQSAGSQAYGYGGTKPNAPASRASAAAQLLTRNKKVTGAALAALLVLVGGFFVVNKLTASPNGLDKFSEATTIPDQAAPEDSENYKALTILAPEVKGVMPTQFYNRIYTCDTDKVGSSSSSSSDKLPAEMWKCRFLDNQVSKDLKESTGYSYTYVATGDDAEKIYQWYQGNSNYQKNMIQEAGNGWAEVQYLSPKGSSSTSAGNESLFYYPKDKQLVVTSYSSYARDNSVKEWARYLGFMPQEDKK</sequence>
<dbReference type="Gene3D" id="3.30.420.40">
    <property type="match status" value="2"/>
</dbReference>
<dbReference type="EMBL" id="CP002857">
    <property type="protein sequence ID" value="AEI08786.1"/>
    <property type="molecule type" value="Genomic_DNA"/>
</dbReference>
<evidence type="ECO:0000256" key="4">
    <source>
        <dbReference type="RuleBase" id="RU003322"/>
    </source>
</evidence>
<accession>F8DY44</accession>
<dbReference type="PANTHER" id="PTHR19375">
    <property type="entry name" value="HEAT SHOCK PROTEIN 70KDA"/>
    <property type="match status" value="1"/>
</dbReference>
<keyword evidence="1 4" id="KW-0547">Nucleotide-binding</keyword>
<dbReference type="InterPro" id="IPR013126">
    <property type="entry name" value="Hsp_70_fam"/>
</dbReference>
<keyword evidence="3" id="KW-0143">Chaperone</keyword>
<dbReference type="HOGENOM" id="CLU_025252_0_0_11"/>
<proteinExistence type="inferred from homology"/>
<organism evidence="5 6">
    <name type="scientific">Corynebacterium resistens (strain DSM 45100 / JCM 12819 / GTC 2026 / SICGH 158)</name>
    <dbReference type="NCBI Taxonomy" id="662755"/>
    <lineage>
        <taxon>Bacteria</taxon>
        <taxon>Bacillati</taxon>
        <taxon>Actinomycetota</taxon>
        <taxon>Actinomycetes</taxon>
        <taxon>Mycobacteriales</taxon>
        <taxon>Corynebacteriaceae</taxon>
        <taxon>Corynebacterium</taxon>
    </lineage>
</organism>
<dbReference type="Gene3D" id="3.90.640.10">
    <property type="entry name" value="Actin, Chain A, domain 4"/>
    <property type="match status" value="1"/>
</dbReference>
<gene>
    <name evidence="5" type="primary">hscA2</name>
    <name evidence="5" type="ordered locus">CRES_0423</name>
</gene>
<keyword evidence="2 4" id="KW-0067">ATP-binding</keyword>